<sequence length="330" mass="36081">MRGGLPSKQMVNAVGGRRRAGCVRAGEELWTLDGRRTVRTTVTGVSVAKVRELVAVTTDRVTFALGVDQLLRGVTGWLPAAGAAASQVAWTPARKLCRERLKIVPGYDLGYVVGATCADGTVGRNYVSLVVNEEIFATNYATCLCAATGLDPRIERISRPSGYLGRDLPGFRVRVVSSYLADLMRQYVGGDAHHMRQRFPRVVLRDMATFEGFLDGYCDGDGHRLGWWDARVVTSANVPFLQELSTIIGARFTPKRNGRASQLCIADSWPRRGTFRPEAGPVDLTESEWVPVRSVAPVVAHGAKPYTVYAYHLDPYPTFLVNGHLVSSPS</sequence>
<evidence type="ECO:0000313" key="2">
    <source>
        <dbReference type="Proteomes" id="UP001500909"/>
    </source>
</evidence>
<protein>
    <recommendedName>
        <fullName evidence="3">DOD-type homing endonuclease domain-containing protein</fullName>
    </recommendedName>
</protein>
<evidence type="ECO:0008006" key="3">
    <source>
        <dbReference type="Google" id="ProtNLM"/>
    </source>
</evidence>
<dbReference type="RefSeq" id="WP_346099874.1">
    <property type="nucleotide sequence ID" value="NZ_BAAABY010000057.1"/>
</dbReference>
<organism evidence="1 2">
    <name type="scientific">Streptomyces olivaceiscleroticus</name>
    <dbReference type="NCBI Taxonomy" id="68245"/>
    <lineage>
        <taxon>Bacteria</taxon>
        <taxon>Bacillati</taxon>
        <taxon>Actinomycetota</taxon>
        <taxon>Actinomycetes</taxon>
        <taxon>Kitasatosporales</taxon>
        <taxon>Streptomycetaceae</taxon>
        <taxon>Streptomyces</taxon>
    </lineage>
</organism>
<gene>
    <name evidence="1" type="ORF">GCM10010361_73410</name>
</gene>
<comment type="caution">
    <text evidence="1">The sequence shown here is derived from an EMBL/GenBank/DDBJ whole genome shotgun (WGS) entry which is preliminary data.</text>
</comment>
<reference evidence="2" key="1">
    <citation type="journal article" date="2019" name="Int. J. Syst. Evol. Microbiol.">
        <title>The Global Catalogue of Microorganisms (GCM) 10K type strain sequencing project: providing services to taxonomists for standard genome sequencing and annotation.</title>
        <authorList>
            <consortium name="The Broad Institute Genomics Platform"/>
            <consortium name="The Broad Institute Genome Sequencing Center for Infectious Disease"/>
            <person name="Wu L."/>
            <person name="Ma J."/>
        </authorList>
    </citation>
    <scope>NUCLEOTIDE SEQUENCE [LARGE SCALE GENOMIC DNA]</scope>
    <source>
        <strain evidence="2">JCM 4805</strain>
    </source>
</reference>
<evidence type="ECO:0000313" key="1">
    <source>
        <dbReference type="EMBL" id="GAA0497147.1"/>
    </source>
</evidence>
<dbReference type="InterPro" id="IPR027434">
    <property type="entry name" value="Homing_endonucl"/>
</dbReference>
<dbReference type="Gene3D" id="3.10.28.10">
    <property type="entry name" value="Homing endonucleases"/>
    <property type="match status" value="1"/>
</dbReference>
<keyword evidence="2" id="KW-1185">Reference proteome</keyword>
<name>A0ABP3LGQ9_9ACTN</name>
<dbReference type="EMBL" id="BAAABY010000057">
    <property type="protein sequence ID" value="GAA0497147.1"/>
    <property type="molecule type" value="Genomic_DNA"/>
</dbReference>
<proteinExistence type="predicted"/>
<dbReference type="Proteomes" id="UP001500909">
    <property type="component" value="Unassembled WGS sequence"/>
</dbReference>
<accession>A0ABP3LGQ9</accession>